<protein>
    <submittedName>
        <fullName evidence="1">Uncharacterized protein</fullName>
    </submittedName>
</protein>
<reference evidence="1 2" key="1">
    <citation type="submission" date="2015-11" db="EMBL/GenBank/DDBJ databases">
        <title>Expanding the genomic diversity of Burkholderia species for the development of highly accurate diagnostics.</title>
        <authorList>
            <person name="Sahl J."/>
            <person name="Keim P."/>
            <person name="Wagner D."/>
        </authorList>
    </citation>
    <scope>NUCLEOTIDE SEQUENCE [LARGE SCALE GENOMIC DNA]</scope>
    <source>
        <strain evidence="1 2">MSMB2087WGS</strain>
    </source>
</reference>
<comment type="caution">
    <text evidence="1">The sequence shown here is derived from an EMBL/GenBank/DDBJ whole genome shotgun (WGS) entry which is preliminary data.</text>
</comment>
<evidence type="ECO:0000313" key="1">
    <source>
        <dbReference type="EMBL" id="KWA77324.1"/>
    </source>
</evidence>
<dbReference type="AlphaFoldDB" id="A0A119HB99"/>
<organism evidence="1 2">
    <name type="scientific">Burkholderia ubonensis</name>
    <dbReference type="NCBI Taxonomy" id="101571"/>
    <lineage>
        <taxon>Bacteria</taxon>
        <taxon>Pseudomonadati</taxon>
        <taxon>Pseudomonadota</taxon>
        <taxon>Betaproteobacteria</taxon>
        <taxon>Burkholderiales</taxon>
        <taxon>Burkholderiaceae</taxon>
        <taxon>Burkholderia</taxon>
        <taxon>Burkholderia cepacia complex</taxon>
    </lineage>
</organism>
<dbReference type="Proteomes" id="UP000060630">
    <property type="component" value="Unassembled WGS sequence"/>
</dbReference>
<evidence type="ECO:0000313" key="2">
    <source>
        <dbReference type="Proteomes" id="UP000060630"/>
    </source>
</evidence>
<dbReference type="EMBL" id="LPHD01000157">
    <property type="protein sequence ID" value="KWA77324.1"/>
    <property type="molecule type" value="Genomic_DNA"/>
</dbReference>
<name>A0A119HB99_9BURK</name>
<gene>
    <name evidence="1" type="ORF">WL29_34810</name>
</gene>
<proteinExistence type="predicted"/>
<sequence length="125" mass="13116">MPGLTTGRKTDMTKNQQAMAAVIDLLLVAGFVPDGETRQEHVRIPTAKAPVFGHSGGVLATLGGRQRFVKSGTTIKATVGPRTTALYRIDGAGLEGARGIGTLATKELSTIRTAVESLQTQETLL</sequence>
<accession>A0A119HB99</accession>